<proteinExistence type="inferred from homology"/>
<dbReference type="GO" id="GO:0015628">
    <property type="term" value="P:protein secretion by the type II secretion system"/>
    <property type="evidence" value="ECO:0007669"/>
    <property type="project" value="TreeGrafter"/>
</dbReference>
<dbReference type="InterPro" id="IPR027417">
    <property type="entry name" value="P-loop_NTPase"/>
</dbReference>
<dbReference type="EMBL" id="UFXW01000004">
    <property type="protein sequence ID" value="STC77845.1"/>
    <property type="molecule type" value="Genomic_DNA"/>
</dbReference>
<accession>A0A376CYG9</accession>
<keyword evidence="2" id="KW-0547">Nucleotide-binding</keyword>
<dbReference type="GO" id="GO:0005524">
    <property type="term" value="F:ATP binding"/>
    <property type="evidence" value="ECO:0007669"/>
    <property type="project" value="UniProtKB-KW"/>
</dbReference>
<dbReference type="Proteomes" id="UP000254647">
    <property type="component" value="Unassembled WGS sequence"/>
</dbReference>
<dbReference type="Pfam" id="PF00437">
    <property type="entry name" value="T2SSE"/>
    <property type="match status" value="1"/>
</dbReference>
<evidence type="ECO:0000256" key="2">
    <source>
        <dbReference type="ARBA" id="ARBA00022741"/>
    </source>
</evidence>
<sequence length="181" mass="20057">MSSWWGEIRDTETAQIAVQASLTGHLVLSTLHTNSASGAVTRLRDMGVESFLLSSSLAGIIAQRLVRRLCPQCRQFTPVSPQQAQMFKYHQLAVTTIGTPVGCPHCHQSGYQGRMAIHEMMVVTPELRAAIHENVDEQALERLVRQQHNALIKNGLQKVIRGDTSWDEVMRVASATLENEA</sequence>
<name>A0A376CYG9_ECOLX</name>
<dbReference type="SUPFAM" id="SSF52540">
    <property type="entry name" value="P-loop containing nucleoside triphosphate hydrolases"/>
    <property type="match status" value="1"/>
</dbReference>
<dbReference type="AlphaFoldDB" id="A0A376CYG9"/>
<dbReference type="GO" id="GO:0016887">
    <property type="term" value="F:ATP hydrolysis activity"/>
    <property type="evidence" value="ECO:0007669"/>
    <property type="project" value="TreeGrafter"/>
</dbReference>
<keyword evidence="3" id="KW-0067">ATP-binding</keyword>
<evidence type="ECO:0000259" key="4">
    <source>
        <dbReference type="Pfam" id="PF00437"/>
    </source>
</evidence>
<gene>
    <name evidence="5" type="primary">hofE</name>
    <name evidence="5" type="ORF">NCTC10767_01491</name>
</gene>
<evidence type="ECO:0000256" key="3">
    <source>
        <dbReference type="ARBA" id="ARBA00022840"/>
    </source>
</evidence>
<dbReference type="InterPro" id="IPR001482">
    <property type="entry name" value="T2SS/T4SS_dom"/>
</dbReference>
<feature type="domain" description="Bacterial type II secretion system protein E" evidence="4">
    <location>
        <begin position="6"/>
        <end position="171"/>
    </location>
</feature>
<dbReference type="GO" id="GO:0015627">
    <property type="term" value="C:type II protein secretion system complex"/>
    <property type="evidence" value="ECO:0007669"/>
    <property type="project" value="TreeGrafter"/>
</dbReference>
<dbReference type="PANTHER" id="PTHR30258">
    <property type="entry name" value="TYPE II SECRETION SYSTEM PROTEIN GSPE-RELATED"/>
    <property type="match status" value="1"/>
</dbReference>
<dbReference type="Gene3D" id="3.40.50.300">
    <property type="entry name" value="P-loop containing nucleotide triphosphate hydrolases"/>
    <property type="match status" value="1"/>
</dbReference>
<evidence type="ECO:0000313" key="6">
    <source>
        <dbReference type="Proteomes" id="UP000254647"/>
    </source>
</evidence>
<comment type="similarity">
    <text evidence="1">Belongs to the GSP E family.</text>
</comment>
<evidence type="ECO:0000313" key="5">
    <source>
        <dbReference type="EMBL" id="STC77845.1"/>
    </source>
</evidence>
<evidence type="ECO:0000256" key="1">
    <source>
        <dbReference type="ARBA" id="ARBA00006611"/>
    </source>
</evidence>
<organism evidence="5 6">
    <name type="scientific">Escherichia coli</name>
    <dbReference type="NCBI Taxonomy" id="562"/>
    <lineage>
        <taxon>Bacteria</taxon>
        <taxon>Pseudomonadati</taxon>
        <taxon>Pseudomonadota</taxon>
        <taxon>Gammaproteobacteria</taxon>
        <taxon>Enterobacterales</taxon>
        <taxon>Enterobacteriaceae</taxon>
        <taxon>Escherichia</taxon>
    </lineage>
</organism>
<reference evidence="5 6" key="1">
    <citation type="submission" date="2018-06" db="EMBL/GenBank/DDBJ databases">
        <authorList>
            <consortium name="Pathogen Informatics"/>
            <person name="Doyle S."/>
        </authorList>
    </citation>
    <scope>NUCLEOTIDE SEQUENCE [LARGE SCALE GENOMIC DNA]</scope>
    <source>
        <strain evidence="5 6">NCTC10767</strain>
    </source>
</reference>
<dbReference type="GO" id="GO:0005886">
    <property type="term" value="C:plasma membrane"/>
    <property type="evidence" value="ECO:0007669"/>
    <property type="project" value="TreeGrafter"/>
</dbReference>
<protein>
    <submittedName>
        <fullName evidence="5">General secretion pathway protein E</fullName>
    </submittedName>
</protein>
<dbReference type="PANTHER" id="PTHR30258:SF27">
    <property type="entry name" value="BACTERIOPHAGE ADSORPTION PROTEIN B-RELATED"/>
    <property type="match status" value="1"/>
</dbReference>